<name>A0AAD7JQS7_9AGAR</name>
<dbReference type="GO" id="GO:0008270">
    <property type="term" value="F:zinc ion binding"/>
    <property type="evidence" value="ECO:0007669"/>
    <property type="project" value="InterPro"/>
</dbReference>
<protein>
    <recommendedName>
        <fullName evidence="1">Peptidase metallopeptidase domain-containing protein</fullName>
    </recommendedName>
</protein>
<dbReference type="Gene3D" id="3.40.390.10">
    <property type="entry name" value="Collagenase (Catalytic Domain)"/>
    <property type="match status" value="1"/>
</dbReference>
<dbReference type="InterPro" id="IPR001506">
    <property type="entry name" value="Peptidase_M12A"/>
</dbReference>
<evidence type="ECO:0000313" key="2">
    <source>
        <dbReference type="EMBL" id="KAJ7769924.1"/>
    </source>
</evidence>
<dbReference type="Proteomes" id="UP001215598">
    <property type="component" value="Unassembled WGS sequence"/>
</dbReference>
<dbReference type="GO" id="GO:0004222">
    <property type="term" value="F:metalloendopeptidase activity"/>
    <property type="evidence" value="ECO:0007669"/>
    <property type="project" value="InterPro"/>
</dbReference>
<organism evidence="2 3">
    <name type="scientific">Mycena metata</name>
    <dbReference type="NCBI Taxonomy" id="1033252"/>
    <lineage>
        <taxon>Eukaryota</taxon>
        <taxon>Fungi</taxon>
        <taxon>Dikarya</taxon>
        <taxon>Basidiomycota</taxon>
        <taxon>Agaricomycotina</taxon>
        <taxon>Agaricomycetes</taxon>
        <taxon>Agaricomycetidae</taxon>
        <taxon>Agaricales</taxon>
        <taxon>Marasmiineae</taxon>
        <taxon>Mycenaceae</taxon>
        <taxon>Mycena</taxon>
    </lineage>
</organism>
<proteinExistence type="predicted"/>
<dbReference type="Pfam" id="PF01400">
    <property type="entry name" value="Astacin"/>
    <property type="match status" value="1"/>
</dbReference>
<keyword evidence="3" id="KW-1185">Reference proteome</keyword>
<dbReference type="AlphaFoldDB" id="A0AAD7JQS7"/>
<evidence type="ECO:0000313" key="3">
    <source>
        <dbReference type="Proteomes" id="UP001215598"/>
    </source>
</evidence>
<dbReference type="SMART" id="SM00235">
    <property type="entry name" value="ZnMc"/>
    <property type="match status" value="1"/>
</dbReference>
<sequence>MVIGDSDSDEPTSATVPFLSEENEILKVEYSFLGKSGTKAQRDKVNTVIKTWALYAHITFELVENSKMIRITFKRSEGSSSLVGEGGMAALAEEGTMNLAGVYETGGIAKELERGDILHEFGHALGLLHEHQSPERIKVNEKAVYKHFEVGRIRLLTLERI</sequence>
<feature type="domain" description="Peptidase metallopeptidase" evidence="1">
    <location>
        <begin position="7"/>
        <end position="158"/>
    </location>
</feature>
<accession>A0AAD7JQS7</accession>
<dbReference type="InterPro" id="IPR006026">
    <property type="entry name" value="Peptidase_Metallo"/>
</dbReference>
<comment type="caution">
    <text evidence="2">The sequence shown here is derived from an EMBL/GenBank/DDBJ whole genome shotgun (WGS) entry which is preliminary data.</text>
</comment>
<gene>
    <name evidence="2" type="ORF">B0H16DRAFT_1516824</name>
</gene>
<reference evidence="2" key="1">
    <citation type="submission" date="2023-03" db="EMBL/GenBank/DDBJ databases">
        <title>Massive genome expansion in bonnet fungi (Mycena s.s.) driven by repeated elements and novel gene families across ecological guilds.</title>
        <authorList>
            <consortium name="Lawrence Berkeley National Laboratory"/>
            <person name="Harder C.B."/>
            <person name="Miyauchi S."/>
            <person name="Viragh M."/>
            <person name="Kuo A."/>
            <person name="Thoen E."/>
            <person name="Andreopoulos B."/>
            <person name="Lu D."/>
            <person name="Skrede I."/>
            <person name="Drula E."/>
            <person name="Henrissat B."/>
            <person name="Morin E."/>
            <person name="Kohler A."/>
            <person name="Barry K."/>
            <person name="LaButti K."/>
            <person name="Morin E."/>
            <person name="Salamov A."/>
            <person name="Lipzen A."/>
            <person name="Mereny Z."/>
            <person name="Hegedus B."/>
            <person name="Baldrian P."/>
            <person name="Stursova M."/>
            <person name="Weitz H."/>
            <person name="Taylor A."/>
            <person name="Grigoriev I.V."/>
            <person name="Nagy L.G."/>
            <person name="Martin F."/>
            <person name="Kauserud H."/>
        </authorList>
    </citation>
    <scope>NUCLEOTIDE SEQUENCE</scope>
    <source>
        <strain evidence="2">CBHHK182m</strain>
    </source>
</reference>
<dbReference type="SUPFAM" id="SSF55486">
    <property type="entry name" value="Metalloproteases ('zincins'), catalytic domain"/>
    <property type="match status" value="1"/>
</dbReference>
<dbReference type="EMBL" id="JARKIB010000017">
    <property type="protein sequence ID" value="KAJ7769924.1"/>
    <property type="molecule type" value="Genomic_DNA"/>
</dbReference>
<evidence type="ECO:0000259" key="1">
    <source>
        <dbReference type="SMART" id="SM00235"/>
    </source>
</evidence>
<dbReference type="GO" id="GO:0006508">
    <property type="term" value="P:proteolysis"/>
    <property type="evidence" value="ECO:0007669"/>
    <property type="project" value="InterPro"/>
</dbReference>
<dbReference type="InterPro" id="IPR024079">
    <property type="entry name" value="MetalloPept_cat_dom_sf"/>
</dbReference>